<name>A0AAN7Q1X1_9COLE</name>
<feature type="compositionally biased region" description="Basic and acidic residues" evidence="1">
    <location>
        <begin position="114"/>
        <end position="125"/>
    </location>
</feature>
<evidence type="ECO:0000313" key="2">
    <source>
        <dbReference type="EMBL" id="KAK4882562.1"/>
    </source>
</evidence>
<dbReference type="AlphaFoldDB" id="A0AAN7Q1X1"/>
<gene>
    <name evidence="2" type="ORF">RN001_005881</name>
</gene>
<keyword evidence="3" id="KW-1185">Reference proteome</keyword>
<feature type="region of interest" description="Disordered" evidence="1">
    <location>
        <begin position="114"/>
        <end position="139"/>
    </location>
</feature>
<dbReference type="EMBL" id="JARPUR010000002">
    <property type="protein sequence ID" value="KAK4882562.1"/>
    <property type="molecule type" value="Genomic_DNA"/>
</dbReference>
<protein>
    <submittedName>
        <fullName evidence="2">Uncharacterized protein</fullName>
    </submittedName>
</protein>
<proteinExistence type="predicted"/>
<dbReference type="Proteomes" id="UP001353858">
    <property type="component" value="Unassembled WGS sequence"/>
</dbReference>
<dbReference type="PANTHER" id="PTHR33480">
    <property type="entry name" value="SET DOMAIN-CONTAINING PROTEIN-RELATED"/>
    <property type="match status" value="1"/>
</dbReference>
<dbReference type="PANTHER" id="PTHR33480:SF1">
    <property type="entry name" value="TYR RECOMBINASE DOMAIN-CONTAINING PROTEIN"/>
    <property type="match status" value="1"/>
</dbReference>
<evidence type="ECO:0000313" key="3">
    <source>
        <dbReference type="Proteomes" id="UP001353858"/>
    </source>
</evidence>
<accession>A0AAN7Q1X1</accession>
<comment type="caution">
    <text evidence="2">The sequence shown here is derived from an EMBL/GenBank/DDBJ whole genome shotgun (WGS) entry which is preliminary data.</text>
</comment>
<sequence>MMGVKTLFDTLKPEFFDNLVSATKIISGYDPSSRTFSAASLAAHMGTTLKQRVLYTSKVSQAIAEMEQFAALMGHTKKTHESYYRLLQGIYQTAKMSKLLLVINKGEGTKYKRKSLEEIELSKNDEAEESDGDEEKKSR</sequence>
<organism evidence="2 3">
    <name type="scientific">Aquatica leii</name>
    <dbReference type="NCBI Taxonomy" id="1421715"/>
    <lineage>
        <taxon>Eukaryota</taxon>
        <taxon>Metazoa</taxon>
        <taxon>Ecdysozoa</taxon>
        <taxon>Arthropoda</taxon>
        <taxon>Hexapoda</taxon>
        <taxon>Insecta</taxon>
        <taxon>Pterygota</taxon>
        <taxon>Neoptera</taxon>
        <taxon>Endopterygota</taxon>
        <taxon>Coleoptera</taxon>
        <taxon>Polyphaga</taxon>
        <taxon>Elateriformia</taxon>
        <taxon>Elateroidea</taxon>
        <taxon>Lampyridae</taxon>
        <taxon>Luciolinae</taxon>
        <taxon>Aquatica</taxon>
    </lineage>
</organism>
<reference evidence="3" key="1">
    <citation type="submission" date="2023-01" db="EMBL/GenBank/DDBJ databases">
        <title>Key to firefly adult light organ development and bioluminescence: homeobox transcription factors regulate luciferase expression and transportation to peroxisome.</title>
        <authorList>
            <person name="Fu X."/>
        </authorList>
    </citation>
    <scope>NUCLEOTIDE SEQUENCE [LARGE SCALE GENOMIC DNA]</scope>
</reference>
<evidence type="ECO:0000256" key="1">
    <source>
        <dbReference type="SAM" id="MobiDB-lite"/>
    </source>
</evidence>